<evidence type="ECO:0000313" key="3">
    <source>
        <dbReference type="EMBL" id="MBV6342789.1"/>
    </source>
</evidence>
<feature type="domain" description="Lcl C-terminal" evidence="2">
    <location>
        <begin position="151"/>
        <end position="270"/>
    </location>
</feature>
<feature type="compositionally biased region" description="Low complexity" evidence="1">
    <location>
        <begin position="281"/>
        <end position="291"/>
    </location>
</feature>
<dbReference type="EMBL" id="JABXWD010000343">
    <property type="protein sequence ID" value="MBV6342789.1"/>
    <property type="molecule type" value="Genomic_DNA"/>
</dbReference>
<dbReference type="PANTHER" id="PTHR35812:SF1">
    <property type="entry name" value="LIPOPROTEIN"/>
    <property type="match status" value="1"/>
</dbReference>
<protein>
    <submittedName>
        <fullName evidence="3">DUF1566 domain-containing protein</fullName>
    </submittedName>
</protein>
<organism evidence="3 4">
    <name type="scientific">Candidatus Magnetobacterium casense</name>
    <dbReference type="NCBI Taxonomy" id="1455061"/>
    <lineage>
        <taxon>Bacteria</taxon>
        <taxon>Pseudomonadati</taxon>
        <taxon>Nitrospirota</taxon>
        <taxon>Thermodesulfovibrionia</taxon>
        <taxon>Thermodesulfovibrionales</taxon>
        <taxon>Candidatus Magnetobacteriaceae</taxon>
        <taxon>Candidatus Magnetobacterium</taxon>
    </lineage>
</organism>
<sequence>MWTKDANLPAATKTWQQAMDYVTSMNTGAGTYGYTDWRLPNINELESPVNAEQTIPATWPNSQGFTNVQSANYWSSTSYASATSLAWYIGMGDGAINADDKSSSNYFWPVRSGQTATSRTGQTTTYYTGDDGALQMGVAWPSPRFTDNGNQTVTDNLTGLMWTKNVYLPAATKTWQGALDYVASMNTGAGTYGYTDWRLPNKKELFRLADRARYNPSLPTGHPFTNVQSGYYWSSTSYASSTSNAFIVYMGDGIVVSGDKSGNLYMWPVRAGQVDNTEEQGPTGNDPNYDGNGDGTPDRLQGNVESFHAANSQYITVAVDPSVTISTISSVTTPDIGGLGLTTGNVGGRLPVGTLSFTLTGVQAGVANQVKIYMPRWTVVNHVKKYGTNGWYDFDCKVKFGGTPCAEISYGRNNLVVTLYLIDNQLGDNDSTVGTIQDPWRSYRLRRWPTRCHTCTQTPLT</sequence>
<dbReference type="InterPro" id="IPR011460">
    <property type="entry name" value="Lcl_C"/>
</dbReference>
<name>A0ABS6S338_9BACT</name>
<proteinExistence type="predicted"/>
<dbReference type="InterPro" id="IPR053784">
    <property type="entry name" value="Choice_anch_U_dom"/>
</dbReference>
<accession>A0ABS6S338</accession>
<dbReference type="PANTHER" id="PTHR35812">
    <property type="entry name" value="LIPOPROTEIN"/>
    <property type="match status" value="1"/>
</dbReference>
<dbReference type="Proteomes" id="UP001196980">
    <property type="component" value="Unassembled WGS sequence"/>
</dbReference>
<reference evidence="3 4" key="1">
    <citation type="journal article" date="2020" name="J Geophys Res Biogeosci">
        <title>Magnetotaxis as an Adaptation to Enable Bacterial Shuttling of Microbial Sulfur and Sulfur Cycling Across Aquatic Oxic#Anoxic Interfaces.</title>
        <authorList>
            <person name="Li J."/>
            <person name="Liu P."/>
            <person name="Wang J."/>
            <person name="Roberts A.P."/>
            <person name="Pan Y."/>
        </authorList>
    </citation>
    <scope>NUCLEOTIDE SEQUENCE [LARGE SCALE GENOMIC DNA]</scope>
    <source>
        <strain evidence="3 4">MYR-1_YQ</strain>
    </source>
</reference>
<feature type="domain" description="Lcl C-terminal" evidence="2">
    <location>
        <begin position="1"/>
        <end position="111"/>
    </location>
</feature>
<dbReference type="NCBIfam" id="NF041766">
    <property type="entry name" value="choice_anch_U"/>
    <property type="match status" value="1"/>
</dbReference>
<gene>
    <name evidence="3" type="ORF">HWQ67_14475</name>
</gene>
<feature type="region of interest" description="Disordered" evidence="1">
    <location>
        <begin position="275"/>
        <end position="296"/>
    </location>
</feature>
<comment type="caution">
    <text evidence="3">The sequence shown here is derived from an EMBL/GenBank/DDBJ whole genome shotgun (WGS) entry which is preliminary data.</text>
</comment>
<evidence type="ECO:0000313" key="4">
    <source>
        <dbReference type="Proteomes" id="UP001196980"/>
    </source>
</evidence>
<evidence type="ECO:0000256" key="1">
    <source>
        <dbReference type="SAM" id="MobiDB-lite"/>
    </source>
</evidence>
<dbReference type="Pfam" id="PF07603">
    <property type="entry name" value="Lcl_C"/>
    <property type="match status" value="2"/>
</dbReference>
<keyword evidence="4" id="KW-1185">Reference proteome</keyword>
<evidence type="ECO:0000259" key="2">
    <source>
        <dbReference type="Pfam" id="PF07603"/>
    </source>
</evidence>